<feature type="domain" description="Glycosyl hydrolase family 36 N-terminal" evidence="5">
    <location>
        <begin position="27"/>
        <end position="285"/>
    </location>
</feature>
<evidence type="ECO:0000256" key="4">
    <source>
        <dbReference type="ARBA" id="ARBA00023295"/>
    </source>
</evidence>
<evidence type="ECO:0000256" key="2">
    <source>
        <dbReference type="ARBA" id="ARBA00012755"/>
    </source>
</evidence>
<dbReference type="InterPro" id="IPR002252">
    <property type="entry name" value="Glyco_hydro_36"/>
</dbReference>
<dbReference type="Gene3D" id="3.20.20.70">
    <property type="entry name" value="Aldolase class I"/>
    <property type="match status" value="1"/>
</dbReference>
<organism evidence="6 7">
    <name type="scientific">Candidatus Faecivivens stercoravium</name>
    <dbReference type="NCBI Taxonomy" id="2840803"/>
    <lineage>
        <taxon>Bacteria</taxon>
        <taxon>Bacillati</taxon>
        <taxon>Bacillota</taxon>
        <taxon>Clostridia</taxon>
        <taxon>Eubacteriales</taxon>
        <taxon>Oscillospiraceae</taxon>
        <taxon>Oscillospiraceae incertae sedis</taxon>
        <taxon>Candidatus Faecivivens</taxon>
    </lineage>
</organism>
<gene>
    <name evidence="6" type="ORF">IAB37_04990</name>
</gene>
<dbReference type="GO" id="GO:0004557">
    <property type="term" value="F:alpha-galactosidase activity"/>
    <property type="evidence" value="ECO:0007669"/>
    <property type="project" value="UniProtKB-EC"/>
</dbReference>
<dbReference type="PANTHER" id="PTHR43053:SF3">
    <property type="entry name" value="ALPHA-GALACTOSIDASE C-RELATED"/>
    <property type="match status" value="1"/>
</dbReference>
<dbReference type="InterPro" id="IPR038417">
    <property type="entry name" value="Alpga-gal_N_sf"/>
</dbReference>
<comment type="catalytic activity">
    <reaction evidence="1">
        <text>Hydrolysis of terminal, non-reducing alpha-D-galactose residues in alpha-D-galactosides, including galactose oligosaccharides, galactomannans and galactolipids.</text>
        <dbReference type="EC" id="3.2.1.22"/>
    </reaction>
</comment>
<keyword evidence="4" id="KW-0326">Glycosidase</keyword>
<dbReference type="InterPro" id="IPR031704">
    <property type="entry name" value="Glyco_hydro_36_N"/>
</dbReference>
<evidence type="ECO:0000259" key="5">
    <source>
        <dbReference type="Pfam" id="PF16875"/>
    </source>
</evidence>
<dbReference type="EC" id="3.2.1.22" evidence="2"/>
<sequence>MPITVLNNVFHLRSGGSSLLMQVTPAGRLVHLYYGHLLPMGEYSIADFPPASAGPATSPTPPDDDCIDSVGTALFEYPTFGLGDFRPAAFRAVGKDGTAVTDLRYQSHRISRGKPGIPGLPAAYASEEEAETLEIDLKDEVTELLVTLLYTVFEKLPAIARSVRVKNEGDAPVRLARADSLALDLPESRYDLIKLWGCWAMERTPERTPLCHGGTRISSTRGASSHFYNPFAALVSHDATETSGEAMGFAFVYSGSFQIETEVDFAGQTRLLMGLNPENFSWLLAPGERFDTPEALMVYSDTGIGGMSRAFHKLISRHIIRGPWKDKDRPILVNNWEATYFHFDTEKLLEIGKTAADLGIEMLVMDDGWFGHRENDHSSLGDWYVNEDKLPGGLKALSDGLHAMGLKMGIWVEPEMISPDSDLYRAHPDWALHIPGRPNSPSRWQYVLDMSRKDVEDYVFGRLYDILSSAQIEYVKWDFNRNLSEVGSALLPPERQGEVEHRYMLGVYSLLERVLTAFPGLLLEGCAGGGGRFDAGMLYYAPQFWTSDDTDAIERLTIQEGTSYCYPPSAMSA</sequence>
<protein>
    <recommendedName>
        <fullName evidence="2">alpha-galactosidase</fullName>
        <ecNumber evidence="2">3.2.1.22</ecNumber>
    </recommendedName>
</protein>
<dbReference type="PANTHER" id="PTHR43053">
    <property type="entry name" value="GLYCOSIDASE FAMILY 31"/>
    <property type="match status" value="1"/>
</dbReference>
<dbReference type="FunFam" id="3.20.20.70:FF:000118">
    <property type="entry name" value="Alpha-galactosidase"/>
    <property type="match status" value="1"/>
</dbReference>
<dbReference type="InterPro" id="IPR013785">
    <property type="entry name" value="Aldolase_TIM"/>
</dbReference>
<dbReference type="PRINTS" id="PR00743">
    <property type="entry name" value="GLHYDRLASE36"/>
</dbReference>
<comment type="caution">
    <text evidence="6">The sequence shown here is derived from an EMBL/GenBank/DDBJ whole genome shotgun (WGS) entry which is preliminary data.</text>
</comment>
<evidence type="ECO:0000256" key="3">
    <source>
        <dbReference type="ARBA" id="ARBA00022801"/>
    </source>
</evidence>
<name>A0A9D1DXP8_9FIRM</name>
<accession>A0A9D1DXP8</accession>
<dbReference type="Pfam" id="PF16875">
    <property type="entry name" value="Glyco_hydro_36N"/>
    <property type="match status" value="1"/>
</dbReference>
<evidence type="ECO:0000313" key="7">
    <source>
        <dbReference type="Proteomes" id="UP000824241"/>
    </source>
</evidence>
<dbReference type="GO" id="GO:0016052">
    <property type="term" value="P:carbohydrate catabolic process"/>
    <property type="evidence" value="ECO:0007669"/>
    <property type="project" value="InterPro"/>
</dbReference>
<feature type="non-terminal residue" evidence="6">
    <location>
        <position position="573"/>
    </location>
</feature>
<dbReference type="InterPro" id="IPR050985">
    <property type="entry name" value="Alpha-glycosidase_related"/>
</dbReference>
<keyword evidence="3" id="KW-0378">Hydrolase</keyword>
<dbReference type="InterPro" id="IPR017853">
    <property type="entry name" value="GH"/>
</dbReference>
<proteinExistence type="predicted"/>
<dbReference type="Proteomes" id="UP000824241">
    <property type="component" value="Unassembled WGS sequence"/>
</dbReference>
<dbReference type="CDD" id="cd14791">
    <property type="entry name" value="GH36"/>
    <property type="match status" value="1"/>
</dbReference>
<evidence type="ECO:0000256" key="1">
    <source>
        <dbReference type="ARBA" id="ARBA00001255"/>
    </source>
</evidence>
<dbReference type="EMBL" id="DVHA01000163">
    <property type="protein sequence ID" value="HIR60913.1"/>
    <property type="molecule type" value="Genomic_DNA"/>
</dbReference>
<dbReference type="Pfam" id="PF02065">
    <property type="entry name" value="Melibiase"/>
    <property type="match status" value="1"/>
</dbReference>
<dbReference type="AlphaFoldDB" id="A0A9D1DXP8"/>
<reference evidence="6" key="2">
    <citation type="journal article" date="2021" name="PeerJ">
        <title>Extensive microbial diversity within the chicken gut microbiome revealed by metagenomics and culture.</title>
        <authorList>
            <person name="Gilroy R."/>
            <person name="Ravi A."/>
            <person name="Getino M."/>
            <person name="Pursley I."/>
            <person name="Horton D.L."/>
            <person name="Alikhan N.F."/>
            <person name="Baker D."/>
            <person name="Gharbi K."/>
            <person name="Hall N."/>
            <person name="Watson M."/>
            <person name="Adriaenssens E.M."/>
            <person name="Foster-Nyarko E."/>
            <person name="Jarju S."/>
            <person name="Secka A."/>
            <person name="Antonio M."/>
            <person name="Oren A."/>
            <person name="Chaudhuri R.R."/>
            <person name="La Ragione R."/>
            <person name="Hildebrand F."/>
            <person name="Pallen M.J."/>
        </authorList>
    </citation>
    <scope>NUCLEOTIDE SEQUENCE</scope>
    <source>
        <strain evidence="6">CHK189-12415</strain>
    </source>
</reference>
<reference evidence="6" key="1">
    <citation type="submission" date="2020-10" db="EMBL/GenBank/DDBJ databases">
        <authorList>
            <person name="Gilroy R."/>
        </authorList>
    </citation>
    <scope>NUCLEOTIDE SEQUENCE</scope>
    <source>
        <strain evidence="6">CHK189-12415</strain>
    </source>
</reference>
<evidence type="ECO:0000313" key="6">
    <source>
        <dbReference type="EMBL" id="HIR60913.1"/>
    </source>
</evidence>
<dbReference type="SUPFAM" id="SSF51445">
    <property type="entry name" value="(Trans)glycosidases"/>
    <property type="match status" value="1"/>
</dbReference>
<dbReference type="Gene3D" id="2.70.98.60">
    <property type="entry name" value="alpha-galactosidase from lactobacil brevis"/>
    <property type="match status" value="1"/>
</dbReference>